<dbReference type="AlphaFoldDB" id="A0A1I4Q325"/>
<gene>
    <name evidence="14" type="ORF">SAMN05421721_10374</name>
</gene>
<sequence length="631" mass="70373">MLQKIRDKATGWIAYTIILLIAIPFALWGVDSYFGGSGRQVVAEVNGEPVTQQALQREVRQQRDRLAQLFGGRLPEGVLDEGALRDQALQTLIRRELLRQTARERGYRASAQAVARELARIPVFQQDGTFDAERYARILEAQRLTPQAFEADLARGLVLEQLESGVRGTTPVTAPRVHHYLDLALQVREVDHLHLPASAWAPPKEEIGEEAVQAYYNEHQDRFRAPERVRLDYVLLDPAALEEDLSISEAELRRQYEMQRDRFTTPEERRAAQILIRVPEGAGEDAVQAAREAARGARDRVLNGESFDKVAREVSDDRLTAGQGGDLGWLQRGDLGNALDGVLFTMAPGEVSHPVRTAEGFHLLKLESVRPPKTEPFEQVRERLEADLRARRAESRLMELNERLMTQAFEHPRSLEPAAAATGLEIQGSQWITRAKGEGIGALEAVRKAAFSPQVLQEGQNSDLIELPDGRTMVLRVARHEPSRPQPLEAVEDRIRERIRTQRAAEGAQAAGRDLLQAVRAGDSLDEAVADLPADAAVERLQLRRDSDAVPARVREAAFALDGAGEVTGVPLEGGDYALVRLHAVKTPEPDGEQRTRAREHLRSLYGAAEFEAVLRHLEDQADIEIHRDRL</sequence>
<evidence type="ECO:0000256" key="8">
    <source>
        <dbReference type="ARBA" id="ARBA00038408"/>
    </source>
</evidence>
<evidence type="ECO:0000256" key="10">
    <source>
        <dbReference type="ARBA" id="ARBA00042775"/>
    </source>
</evidence>
<keyword evidence="6 12" id="KW-0472">Membrane</keyword>
<organism evidence="14 15">
    <name type="scientific">Ectothiorhodospira mobilis</name>
    <dbReference type="NCBI Taxonomy" id="195064"/>
    <lineage>
        <taxon>Bacteria</taxon>
        <taxon>Pseudomonadati</taxon>
        <taxon>Pseudomonadota</taxon>
        <taxon>Gammaproteobacteria</taxon>
        <taxon>Chromatiales</taxon>
        <taxon>Ectothiorhodospiraceae</taxon>
        <taxon>Ectothiorhodospira</taxon>
    </lineage>
</organism>
<dbReference type="Pfam" id="PF00639">
    <property type="entry name" value="Rotamase"/>
    <property type="match status" value="1"/>
</dbReference>
<feature type="domain" description="PpiC" evidence="13">
    <location>
        <begin position="266"/>
        <end position="368"/>
    </location>
</feature>
<evidence type="ECO:0000256" key="12">
    <source>
        <dbReference type="SAM" id="Phobius"/>
    </source>
</evidence>
<keyword evidence="15" id="KW-1185">Reference proteome</keyword>
<dbReference type="InterPro" id="IPR000297">
    <property type="entry name" value="PPIase_PpiC"/>
</dbReference>
<reference evidence="14 15" key="1">
    <citation type="submission" date="2016-10" db="EMBL/GenBank/DDBJ databases">
        <authorList>
            <person name="de Groot N.N."/>
        </authorList>
    </citation>
    <scope>NUCLEOTIDE SEQUENCE [LARGE SCALE GENOMIC DNA]</scope>
    <source>
        <strain evidence="14 15">DSM 4180</strain>
    </source>
</reference>
<keyword evidence="11" id="KW-0697">Rotamase</keyword>
<dbReference type="GO" id="GO:0005886">
    <property type="term" value="C:plasma membrane"/>
    <property type="evidence" value="ECO:0007669"/>
    <property type="project" value="UniProtKB-SubCell"/>
</dbReference>
<dbReference type="Pfam" id="PF13624">
    <property type="entry name" value="SurA_N_3"/>
    <property type="match status" value="1"/>
</dbReference>
<evidence type="ECO:0000256" key="3">
    <source>
        <dbReference type="ARBA" id="ARBA00022519"/>
    </source>
</evidence>
<dbReference type="PROSITE" id="PS01096">
    <property type="entry name" value="PPIC_PPIASE_1"/>
    <property type="match status" value="1"/>
</dbReference>
<keyword evidence="5 12" id="KW-1133">Transmembrane helix</keyword>
<evidence type="ECO:0000313" key="14">
    <source>
        <dbReference type="EMBL" id="SFM34050.1"/>
    </source>
</evidence>
<comment type="similarity">
    <text evidence="8">Belongs to the PpiD chaperone family.</text>
</comment>
<dbReference type="Proteomes" id="UP000199556">
    <property type="component" value="Unassembled WGS sequence"/>
</dbReference>
<dbReference type="SUPFAM" id="SSF109998">
    <property type="entry name" value="Triger factor/SurA peptide-binding domain-like"/>
    <property type="match status" value="1"/>
</dbReference>
<keyword evidence="3" id="KW-0997">Cell inner membrane</keyword>
<dbReference type="InterPro" id="IPR046357">
    <property type="entry name" value="PPIase_dom_sf"/>
</dbReference>
<dbReference type="InterPro" id="IPR027304">
    <property type="entry name" value="Trigger_fact/SurA_dom_sf"/>
</dbReference>
<keyword evidence="7" id="KW-0143">Chaperone</keyword>
<feature type="transmembrane region" description="Helical" evidence="12">
    <location>
        <begin position="12"/>
        <end position="30"/>
    </location>
</feature>
<evidence type="ECO:0000256" key="1">
    <source>
        <dbReference type="ARBA" id="ARBA00004382"/>
    </source>
</evidence>
<evidence type="ECO:0000256" key="2">
    <source>
        <dbReference type="ARBA" id="ARBA00022475"/>
    </source>
</evidence>
<evidence type="ECO:0000256" key="7">
    <source>
        <dbReference type="ARBA" id="ARBA00023186"/>
    </source>
</evidence>
<dbReference type="STRING" id="195064.SAMN05421721_10374"/>
<comment type="subcellular location">
    <subcellularLocation>
        <location evidence="1">Cell inner membrane</location>
        <topology evidence="1">Single-pass type II membrane protein</topology>
        <orientation evidence="1">Periplasmic side</orientation>
    </subcellularLocation>
</comment>
<protein>
    <recommendedName>
        <fullName evidence="9">Periplasmic chaperone PpiD</fullName>
    </recommendedName>
    <alternativeName>
        <fullName evidence="10">Periplasmic folding chaperone</fullName>
    </alternativeName>
</protein>
<evidence type="ECO:0000256" key="4">
    <source>
        <dbReference type="ARBA" id="ARBA00022692"/>
    </source>
</evidence>
<evidence type="ECO:0000256" key="6">
    <source>
        <dbReference type="ARBA" id="ARBA00023136"/>
    </source>
</evidence>
<dbReference type="InterPro" id="IPR052029">
    <property type="entry name" value="PpiD_chaperone"/>
</dbReference>
<dbReference type="EMBL" id="FOUO01000003">
    <property type="protein sequence ID" value="SFM34050.1"/>
    <property type="molecule type" value="Genomic_DNA"/>
</dbReference>
<evidence type="ECO:0000256" key="5">
    <source>
        <dbReference type="ARBA" id="ARBA00022989"/>
    </source>
</evidence>
<proteinExistence type="inferred from homology"/>
<dbReference type="InterPro" id="IPR023058">
    <property type="entry name" value="PPIase_PpiC_CS"/>
</dbReference>
<keyword evidence="2" id="KW-1003">Cell membrane</keyword>
<keyword evidence="4 12" id="KW-0812">Transmembrane</keyword>
<evidence type="ECO:0000313" key="15">
    <source>
        <dbReference type="Proteomes" id="UP000199556"/>
    </source>
</evidence>
<accession>A0A1I4Q325</accession>
<dbReference type="PANTHER" id="PTHR47529:SF1">
    <property type="entry name" value="PERIPLASMIC CHAPERONE PPID"/>
    <property type="match status" value="1"/>
</dbReference>
<name>A0A1I4Q325_ECTMO</name>
<dbReference type="SUPFAM" id="SSF54534">
    <property type="entry name" value="FKBP-like"/>
    <property type="match status" value="1"/>
</dbReference>
<dbReference type="GO" id="GO:0003755">
    <property type="term" value="F:peptidyl-prolyl cis-trans isomerase activity"/>
    <property type="evidence" value="ECO:0007669"/>
    <property type="project" value="UniProtKB-KW"/>
</dbReference>
<dbReference type="OrthoDB" id="9812372at2"/>
<dbReference type="Gene3D" id="3.10.50.40">
    <property type="match status" value="1"/>
</dbReference>
<keyword evidence="11 14" id="KW-0413">Isomerase</keyword>
<dbReference type="RefSeq" id="WP_090483773.1">
    <property type="nucleotide sequence ID" value="NZ_FOUO01000003.1"/>
</dbReference>
<evidence type="ECO:0000259" key="13">
    <source>
        <dbReference type="PROSITE" id="PS50198"/>
    </source>
</evidence>
<dbReference type="Gene3D" id="1.10.4030.10">
    <property type="entry name" value="Porin chaperone SurA, peptide-binding domain"/>
    <property type="match status" value="1"/>
</dbReference>
<dbReference type="PANTHER" id="PTHR47529">
    <property type="entry name" value="PEPTIDYL-PROLYL CIS-TRANS ISOMERASE D"/>
    <property type="match status" value="1"/>
</dbReference>
<evidence type="ECO:0000256" key="9">
    <source>
        <dbReference type="ARBA" id="ARBA00040743"/>
    </source>
</evidence>
<evidence type="ECO:0000256" key="11">
    <source>
        <dbReference type="PROSITE-ProRule" id="PRU00278"/>
    </source>
</evidence>
<dbReference type="PROSITE" id="PS50198">
    <property type="entry name" value="PPIC_PPIASE_2"/>
    <property type="match status" value="1"/>
</dbReference>